<dbReference type="GO" id="GO:0003677">
    <property type="term" value="F:DNA binding"/>
    <property type="evidence" value="ECO:0007669"/>
    <property type="project" value="UniProtKB-KW"/>
</dbReference>
<reference evidence="2 3" key="1">
    <citation type="submission" date="2012-09" db="EMBL/GenBank/DDBJ databases">
        <title>Genome Sequence of Bacillus sp. DW5-4.</title>
        <authorList>
            <person name="Lai Q."/>
            <person name="Liu Y."/>
            <person name="Shao Z."/>
        </authorList>
    </citation>
    <scope>NUCLEOTIDE SEQUENCE [LARGE SCALE GENOMIC DNA]</scope>
    <source>
        <strain evidence="2 3">DW5-4</strain>
    </source>
</reference>
<proteinExistence type="predicted"/>
<dbReference type="NCBIfam" id="TIGR02681">
    <property type="entry name" value="phage_pRha"/>
    <property type="match status" value="1"/>
</dbReference>
<protein>
    <submittedName>
        <fullName evidence="2">DNA-binding protein</fullName>
    </submittedName>
</protein>
<evidence type="ECO:0000313" key="3">
    <source>
        <dbReference type="Proteomes" id="UP000028091"/>
    </source>
</evidence>
<dbReference type="RefSeq" id="WP_034317529.1">
    <property type="nucleotide sequence ID" value="NZ_JOTP01000002.1"/>
</dbReference>
<feature type="domain" description="ORF6C" evidence="1">
    <location>
        <begin position="116"/>
        <end position="214"/>
    </location>
</feature>
<keyword evidence="3" id="KW-1185">Reference proteome</keyword>
<dbReference type="InterPro" id="IPR014054">
    <property type="entry name" value="Phage_regulatory_Rha"/>
</dbReference>
<dbReference type="Pfam" id="PF10552">
    <property type="entry name" value="ORF6C"/>
    <property type="match status" value="1"/>
</dbReference>
<keyword evidence="2" id="KW-0238">DNA-binding</keyword>
<evidence type="ECO:0000259" key="1">
    <source>
        <dbReference type="Pfam" id="PF10552"/>
    </source>
</evidence>
<dbReference type="Proteomes" id="UP000028091">
    <property type="component" value="Unassembled WGS sequence"/>
</dbReference>
<evidence type="ECO:0000313" key="2">
    <source>
        <dbReference type="EMBL" id="KEP27757.1"/>
    </source>
</evidence>
<dbReference type="EMBL" id="JOTP01000002">
    <property type="protein sequence ID" value="KEP27757.1"/>
    <property type="molecule type" value="Genomic_DNA"/>
</dbReference>
<gene>
    <name evidence="2" type="ORF">BA70_06720</name>
</gene>
<name>A0A081LET1_9BACI</name>
<dbReference type="AlphaFoldDB" id="A0A081LET1"/>
<dbReference type="Pfam" id="PF09669">
    <property type="entry name" value="Phage_pRha"/>
    <property type="match status" value="1"/>
</dbReference>
<dbReference type="OrthoDB" id="9812611at2"/>
<dbReference type="InterPro" id="IPR018878">
    <property type="entry name" value="ORF6C_dom"/>
</dbReference>
<comment type="caution">
    <text evidence="2">The sequence shown here is derived from an EMBL/GenBank/DDBJ whole genome shotgun (WGS) entry which is preliminary data.</text>
</comment>
<organism evidence="2 3">
    <name type="scientific">Bacillus zhangzhouensis</name>
    <dbReference type="NCBI Taxonomy" id="1178540"/>
    <lineage>
        <taxon>Bacteria</taxon>
        <taxon>Bacillati</taxon>
        <taxon>Bacillota</taxon>
        <taxon>Bacilli</taxon>
        <taxon>Bacillales</taxon>
        <taxon>Bacillaceae</taxon>
        <taxon>Bacillus</taxon>
    </lineage>
</organism>
<dbReference type="eggNOG" id="COG3646">
    <property type="taxonomic scope" value="Bacteria"/>
</dbReference>
<sequence>MNNNLQVIEQNGQYLVDSREVAEMTGKRHSDLIRTIKGYIDTILTDAKLRSLDFFVSSTYEDNKGEVRPHYLLTKQGCEMVANKMTGEKGVLFTAAYVTQFNQMEQNLQNFSNLSPQLQQMICLEQKQNEADQRIGKLENNLGINAYQQTVIQKRINKRVYELVERYGEDAEGKRRMFSSIHRNFRDAFAVPTYKDLRKLDFEEAISWIGTWRPLI</sequence>
<accession>A0A081LET1</accession>